<dbReference type="PROSITE" id="PS50861">
    <property type="entry name" value="AA_TRNA_LIGASE_II_GLYAB"/>
    <property type="match status" value="1"/>
</dbReference>
<evidence type="ECO:0000259" key="11">
    <source>
        <dbReference type="Pfam" id="PF05746"/>
    </source>
</evidence>
<dbReference type="GO" id="GO:0006420">
    <property type="term" value="P:arginyl-tRNA aminoacylation"/>
    <property type="evidence" value="ECO:0007669"/>
    <property type="project" value="InterPro"/>
</dbReference>
<evidence type="ECO:0000256" key="6">
    <source>
        <dbReference type="ARBA" id="ARBA00022741"/>
    </source>
</evidence>
<evidence type="ECO:0000256" key="3">
    <source>
        <dbReference type="ARBA" id="ARBA00012829"/>
    </source>
</evidence>
<comment type="catalytic activity">
    <reaction evidence="10">
        <text>tRNA(Gly) + glycine + ATP = glycyl-tRNA(Gly) + AMP + diphosphate</text>
        <dbReference type="Rhea" id="RHEA:16013"/>
        <dbReference type="Rhea" id="RHEA-COMP:9664"/>
        <dbReference type="Rhea" id="RHEA-COMP:9683"/>
        <dbReference type="ChEBI" id="CHEBI:30616"/>
        <dbReference type="ChEBI" id="CHEBI:33019"/>
        <dbReference type="ChEBI" id="CHEBI:57305"/>
        <dbReference type="ChEBI" id="CHEBI:78442"/>
        <dbReference type="ChEBI" id="CHEBI:78522"/>
        <dbReference type="ChEBI" id="CHEBI:456215"/>
        <dbReference type="EC" id="6.1.1.14"/>
    </reaction>
</comment>
<evidence type="ECO:0000256" key="2">
    <source>
        <dbReference type="ARBA" id="ARBA00008226"/>
    </source>
</evidence>
<keyword evidence="8" id="KW-0648">Protein biosynthesis</keyword>
<keyword evidence="9 12" id="KW-0030">Aminoacyl-tRNA synthetase</keyword>
<dbReference type="AlphaFoldDB" id="A0A3B1D763"/>
<dbReference type="EC" id="6.1.1.14" evidence="3"/>
<dbReference type="EMBL" id="UOGG01000127">
    <property type="protein sequence ID" value="VAX30750.1"/>
    <property type="molecule type" value="Genomic_DNA"/>
</dbReference>
<accession>A0A3B1D763</accession>
<dbReference type="InterPro" id="IPR008909">
    <property type="entry name" value="DALR_anticod-bd"/>
</dbReference>
<dbReference type="SUPFAM" id="SSF109604">
    <property type="entry name" value="HD-domain/PDEase-like"/>
    <property type="match status" value="1"/>
</dbReference>
<dbReference type="HAMAP" id="MF_00255">
    <property type="entry name" value="Gly_tRNA_synth_beta"/>
    <property type="match status" value="1"/>
</dbReference>
<sequence>MTEFFLEIGCEEIPAGYIEPALASMNRELTAFFAKNRIQADEGQMFGTPRRLAIAFKNVDECPQDIVETHLGPNVKAAYDREGNPTKAALGFARGKGVDVSELTRTTTPKGEVVCAKVENKGQPTAKLLTEFLPGLFSAIHFPKKMRWQDKKIAFARPIHWIIALLGEKPLAFGMDGIDSGTLSYGHRFLKPAAFQVKNLESYLNGCEEHFLTVRPETRKQQIAGQIQTLAKSVNGQVEDDPDLLNLVTHLVEYPVGVLGDFDPKYLELPKELLVMTMKHHQKYFPVTSPDGKLLPHFITISNMTVDPGDQIKKGNERVLKARLEDARFFYEEDRKKNLEDFVEELKGVLFQKNLGTTHEKMLRFSELAGSLAKKVCPEAETHALRAAKLSKADLVSQMVYEFPELQGIMGGYYAAHSGEPDAVAKGIKEHYQPTFAGDRLPESSVGAVVAVADKLDTILGCIGVGLIPTGSEDPYGLRRHALGIIQIVLEKGWQFSLNELIDQGIQLLEQKIKLGPDEIRQHTKDLFCQRFKTLMTNEKIPYDVIDAVLSTGIDSPVDVAKKIHALADLKQLPHFEPLAVAFRRVVSILTDDAPGETNPDLLTDPAEKELHAQYLKIREPVHTLVSKKEFAKALETIARIKTAVDDFFDRVMVMVDDEAVKQNRLHLLYGISLLFADIADFSKIVVKSGQKK</sequence>
<keyword evidence="4" id="KW-0963">Cytoplasm</keyword>
<dbReference type="GO" id="GO:0004820">
    <property type="term" value="F:glycine-tRNA ligase activity"/>
    <property type="evidence" value="ECO:0007669"/>
    <property type="project" value="UniProtKB-EC"/>
</dbReference>
<evidence type="ECO:0000256" key="4">
    <source>
        <dbReference type="ARBA" id="ARBA00022490"/>
    </source>
</evidence>
<evidence type="ECO:0000256" key="7">
    <source>
        <dbReference type="ARBA" id="ARBA00022840"/>
    </source>
</evidence>
<evidence type="ECO:0000256" key="9">
    <source>
        <dbReference type="ARBA" id="ARBA00023146"/>
    </source>
</evidence>
<evidence type="ECO:0000256" key="1">
    <source>
        <dbReference type="ARBA" id="ARBA00004496"/>
    </source>
</evidence>
<dbReference type="NCBIfam" id="TIGR00211">
    <property type="entry name" value="glyS"/>
    <property type="match status" value="1"/>
</dbReference>
<evidence type="ECO:0000256" key="10">
    <source>
        <dbReference type="ARBA" id="ARBA00047937"/>
    </source>
</evidence>
<keyword evidence="6" id="KW-0547">Nucleotide-binding</keyword>
<gene>
    <name evidence="12" type="ORF">MNBD_NITROSPINAE05-334</name>
</gene>
<comment type="similarity">
    <text evidence="2">Belongs to the class-II aminoacyl-tRNA synthetase family.</text>
</comment>
<dbReference type="PANTHER" id="PTHR30075">
    <property type="entry name" value="GLYCYL-TRNA SYNTHETASE"/>
    <property type="match status" value="1"/>
</dbReference>
<dbReference type="GO" id="GO:0006426">
    <property type="term" value="P:glycyl-tRNA aminoacylation"/>
    <property type="evidence" value="ECO:0007669"/>
    <property type="project" value="InterPro"/>
</dbReference>
<keyword evidence="5 12" id="KW-0436">Ligase</keyword>
<evidence type="ECO:0000256" key="5">
    <source>
        <dbReference type="ARBA" id="ARBA00022598"/>
    </source>
</evidence>
<feature type="domain" description="DALR anticodon binding" evidence="11">
    <location>
        <begin position="582"/>
        <end position="673"/>
    </location>
</feature>
<organism evidence="12">
    <name type="scientific">hydrothermal vent metagenome</name>
    <dbReference type="NCBI Taxonomy" id="652676"/>
    <lineage>
        <taxon>unclassified sequences</taxon>
        <taxon>metagenomes</taxon>
        <taxon>ecological metagenomes</taxon>
    </lineage>
</organism>
<proteinExistence type="inferred from homology"/>
<reference evidence="12" key="1">
    <citation type="submission" date="2018-06" db="EMBL/GenBank/DDBJ databases">
        <authorList>
            <person name="Zhirakovskaya E."/>
        </authorList>
    </citation>
    <scope>NUCLEOTIDE SEQUENCE</scope>
</reference>
<dbReference type="GO" id="GO:0005524">
    <property type="term" value="F:ATP binding"/>
    <property type="evidence" value="ECO:0007669"/>
    <property type="project" value="UniProtKB-KW"/>
</dbReference>
<dbReference type="InterPro" id="IPR006194">
    <property type="entry name" value="Gly-tRNA-synth_heterodimer"/>
</dbReference>
<dbReference type="InterPro" id="IPR015944">
    <property type="entry name" value="Gly-tRNA-synth_bsu"/>
</dbReference>
<name>A0A3B1D763_9ZZZZ</name>
<dbReference type="Pfam" id="PF05746">
    <property type="entry name" value="DALR_1"/>
    <property type="match status" value="1"/>
</dbReference>
<dbReference type="PRINTS" id="PR01045">
    <property type="entry name" value="TRNASYNTHGB"/>
</dbReference>
<comment type="subcellular location">
    <subcellularLocation>
        <location evidence="1">Cytoplasm</location>
    </subcellularLocation>
</comment>
<evidence type="ECO:0000313" key="12">
    <source>
        <dbReference type="EMBL" id="VAX30750.1"/>
    </source>
</evidence>
<dbReference type="GO" id="GO:0004814">
    <property type="term" value="F:arginine-tRNA ligase activity"/>
    <property type="evidence" value="ECO:0007669"/>
    <property type="project" value="InterPro"/>
</dbReference>
<dbReference type="PANTHER" id="PTHR30075:SF2">
    <property type="entry name" value="GLYCINE--TRNA LIGASE, CHLOROPLASTIC_MITOCHONDRIAL 2"/>
    <property type="match status" value="1"/>
</dbReference>
<dbReference type="GO" id="GO:0005829">
    <property type="term" value="C:cytosol"/>
    <property type="evidence" value="ECO:0007669"/>
    <property type="project" value="TreeGrafter"/>
</dbReference>
<evidence type="ECO:0000256" key="8">
    <source>
        <dbReference type="ARBA" id="ARBA00022917"/>
    </source>
</evidence>
<protein>
    <recommendedName>
        <fullName evidence="3">glycine--tRNA ligase</fullName>
        <ecNumber evidence="3">6.1.1.14</ecNumber>
    </recommendedName>
</protein>
<dbReference type="Pfam" id="PF02092">
    <property type="entry name" value="tRNA_synt_2f"/>
    <property type="match status" value="1"/>
</dbReference>
<keyword evidence="7" id="KW-0067">ATP-binding</keyword>